<evidence type="ECO:0000256" key="1">
    <source>
        <dbReference type="SAM" id="MobiDB-lite"/>
    </source>
</evidence>
<protein>
    <submittedName>
        <fullName evidence="2">Uncharacterized protein</fullName>
    </submittedName>
</protein>
<feature type="region of interest" description="Disordered" evidence="1">
    <location>
        <begin position="1"/>
        <end position="28"/>
    </location>
</feature>
<organism evidence="2 3">
    <name type="scientific">Dorcoceras hygrometricum</name>
    <dbReference type="NCBI Taxonomy" id="472368"/>
    <lineage>
        <taxon>Eukaryota</taxon>
        <taxon>Viridiplantae</taxon>
        <taxon>Streptophyta</taxon>
        <taxon>Embryophyta</taxon>
        <taxon>Tracheophyta</taxon>
        <taxon>Spermatophyta</taxon>
        <taxon>Magnoliopsida</taxon>
        <taxon>eudicotyledons</taxon>
        <taxon>Gunneridae</taxon>
        <taxon>Pentapetalae</taxon>
        <taxon>asterids</taxon>
        <taxon>lamiids</taxon>
        <taxon>Lamiales</taxon>
        <taxon>Gesneriaceae</taxon>
        <taxon>Didymocarpoideae</taxon>
        <taxon>Trichosporeae</taxon>
        <taxon>Loxocarpinae</taxon>
        <taxon>Dorcoceras</taxon>
    </lineage>
</organism>
<feature type="compositionally biased region" description="Basic residues" evidence="1">
    <location>
        <begin position="16"/>
        <end position="27"/>
    </location>
</feature>
<evidence type="ECO:0000313" key="3">
    <source>
        <dbReference type="Proteomes" id="UP000250235"/>
    </source>
</evidence>
<accession>A0A2Z7BUY0</accession>
<name>A0A2Z7BUY0_9LAMI</name>
<feature type="compositionally biased region" description="Basic residues" evidence="1">
    <location>
        <begin position="70"/>
        <end position="79"/>
    </location>
</feature>
<dbReference type="EMBL" id="KV002028">
    <property type="protein sequence ID" value="KZV38204.1"/>
    <property type="molecule type" value="Genomic_DNA"/>
</dbReference>
<reference evidence="2 3" key="1">
    <citation type="journal article" date="2015" name="Proc. Natl. Acad. Sci. U.S.A.">
        <title>The resurrection genome of Boea hygrometrica: A blueprint for survival of dehydration.</title>
        <authorList>
            <person name="Xiao L."/>
            <person name="Yang G."/>
            <person name="Zhang L."/>
            <person name="Yang X."/>
            <person name="Zhao S."/>
            <person name="Ji Z."/>
            <person name="Zhou Q."/>
            <person name="Hu M."/>
            <person name="Wang Y."/>
            <person name="Chen M."/>
            <person name="Xu Y."/>
            <person name="Jin H."/>
            <person name="Xiao X."/>
            <person name="Hu G."/>
            <person name="Bao F."/>
            <person name="Hu Y."/>
            <person name="Wan P."/>
            <person name="Li L."/>
            <person name="Deng X."/>
            <person name="Kuang T."/>
            <person name="Xiang C."/>
            <person name="Zhu J.K."/>
            <person name="Oliver M.J."/>
            <person name="He Y."/>
        </authorList>
    </citation>
    <scope>NUCLEOTIDE SEQUENCE [LARGE SCALE GENOMIC DNA]</scope>
    <source>
        <strain evidence="3">cv. XS01</strain>
    </source>
</reference>
<proteinExistence type="predicted"/>
<dbReference type="AlphaFoldDB" id="A0A2Z7BUY0"/>
<keyword evidence="3" id="KW-1185">Reference proteome</keyword>
<gene>
    <name evidence="2" type="ORF">F511_26795</name>
</gene>
<sequence length="88" mass="9937">MQALATRTELNSNRNAHPKAHASRRTHAQTLLKASKSSSLAFPLPAQYNRLKRVANERAKKEESSATKISKNRGWMRRGKAMEIHGEQ</sequence>
<dbReference type="Proteomes" id="UP000250235">
    <property type="component" value="Unassembled WGS sequence"/>
</dbReference>
<evidence type="ECO:0000313" key="2">
    <source>
        <dbReference type="EMBL" id="KZV38204.1"/>
    </source>
</evidence>
<feature type="region of interest" description="Disordered" evidence="1">
    <location>
        <begin position="56"/>
        <end position="88"/>
    </location>
</feature>
<feature type="compositionally biased region" description="Basic and acidic residues" evidence="1">
    <location>
        <begin position="56"/>
        <end position="65"/>
    </location>
</feature>